<evidence type="ECO:0000256" key="4">
    <source>
        <dbReference type="PROSITE-ProRule" id="PRU00175"/>
    </source>
</evidence>
<dbReference type="Proteomes" id="UP000504610">
    <property type="component" value="Chromosome 4"/>
</dbReference>
<evidence type="ECO:0000259" key="5">
    <source>
        <dbReference type="PROSITE" id="PS50089"/>
    </source>
</evidence>
<evidence type="ECO:0000256" key="3">
    <source>
        <dbReference type="ARBA" id="ARBA00022833"/>
    </source>
</evidence>
<dbReference type="KEGG" id="rsz:108850600"/>
<dbReference type="InterPro" id="IPR001841">
    <property type="entry name" value="Znf_RING"/>
</dbReference>
<sequence>METETSITAEVATLVSNLARNMESTNTVLFHVHELILEDESGVAIHVGSYRVCYKPLHGFSASSISQFLHEQMVSHCPLLGETINDEINHSLATDVSLREPVFVTVHISFIQDMRRMDLKEPSTLVIRRLLKAQRLKPTDLKEKSDIQCSICIEDFVDSTKNIIRMPQCKHMFHQDCLFMWLSRQNSCPLCRSTVPMEDQEAEHQRMN</sequence>
<dbReference type="Gene3D" id="3.30.40.10">
    <property type="entry name" value="Zinc/RING finger domain, C3HC4 (zinc finger)"/>
    <property type="match status" value="1"/>
</dbReference>
<dbReference type="GO" id="GO:0005634">
    <property type="term" value="C:nucleus"/>
    <property type="evidence" value="ECO:0007669"/>
    <property type="project" value="TreeGrafter"/>
</dbReference>
<dbReference type="InterPro" id="IPR051834">
    <property type="entry name" value="RING_finger_E3_ligase"/>
</dbReference>
<keyword evidence="2 4" id="KW-0863">Zinc-finger</keyword>
<keyword evidence="3" id="KW-0862">Zinc</keyword>
<name>A0A6J0N6P2_RAPSA</name>
<dbReference type="Pfam" id="PF13639">
    <property type="entry name" value="zf-RING_2"/>
    <property type="match status" value="1"/>
</dbReference>
<dbReference type="GO" id="GO:0061630">
    <property type="term" value="F:ubiquitin protein ligase activity"/>
    <property type="evidence" value="ECO:0007669"/>
    <property type="project" value="TreeGrafter"/>
</dbReference>
<reference evidence="6" key="1">
    <citation type="journal article" date="2019" name="Database">
        <title>The radish genome database (RadishGD): an integrated information resource for radish genomics.</title>
        <authorList>
            <person name="Yu H.J."/>
            <person name="Baek S."/>
            <person name="Lee Y.J."/>
            <person name="Cho A."/>
            <person name="Mun J.H."/>
        </authorList>
    </citation>
    <scope>NUCLEOTIDE SEQUENCE [LARGE SCALE GENOMIC DNA]</scope>
    <source>
        <strain evidence="6">cv. WK10039</strain>
    </source>
</reference>
<gene>
    <name evidence="7" type="primary">LOC108850600</name>
</gene>
<dbReference type="GO" id="GO:0008270">
    <property type="term" value="F:zinc ion binding"/>
    <property type="evidence" value="ECO:0007669"/>
    <property type="project" value="UniProtKB-KW"/>
</dbReference>
<evidence type="ECO:0000256" key="1">
    <source>
        <dbReference type="ARBA" id="ARBA00022723"/>
    </source>
</evidence>
<evidence type="ECO:0000313" key="6">
    <source>
        <dbReference type="Proteomes" id="UP000504610"/>
    </source>
</evidence>
<dbReference type="AlphaFoldDB" id="A0A6J0N6P2"/>
<accession>A0A6J0N6P2</accession>
<organism evidence="6 7">
    <name type="scientific">Raphanus sativus</name>
    <name type="common">Radish</name>
    <name type="synonym">Raphanus raphanistrum var. sativus</name>
    <dbReference type="NCBI Taxonomy" id="3726"/>
    <lineage>
        <taxon>Eukaryota</taxon>
        <taxon>Viridiplantae</taxon>
        <taxon>Streptophyta</taxon>
        <taxon>Embryophyta</taxon>
        <taxon>Tracheophyta</taxon>
        <taxon>Spermatophyta</taxon>
        <taxon>Magnoliopsida</taxon>
        <taxon>eudicotyledons</taxon>
        <taxon>Gunneridae</taxon>
        <taxon>Pentapetalae</taxon>
        <taxon>rosids</taxon>
        <taxon>malvids</taxon>
        <taxon>Brassicales</taxon>
        <taxon>Brassicaceae</taxon>
        <taxon>Brassiceae</taxon>
        <taxon>Raphanus</taxon>
    </lineage>
</organism>
<dbReference type="PANTHER" id="PTHR45931">
    <property type="entry name" value="SI:CH211-59O9.10"/>
    <property type="match status" value="1"/>
</dbReference>
<feature type="domain" description="RING-type" evidence="5">
    <location>
        <begin position="149"/>
        <end position="192"/>
    </location>
</feature>
<evidence type="ECO:0000313" key="7">
    <source>
        <dbReference type="RefSeq" id="XP_018479603.2"/>
    </source>
</evidence>
<dbReference type="GeneID" id="108850600"/>
<dbReference type="OrthoDB" id="1079733at2759"/>
<keyword evidence="6" id="KW-1185">Reference proteome</keyword>
<reference evidence="7" key="2">
    <citation type="submission" date="2025-08" db="UniProtKB">
        <authorList>
            <consortium name="RefSeq"/>
        </authorList>
    </citation>
    <scope>IDENTIFICATION</scope>
    <source>
        <tissue evidence="7">Leaf</tissue>
    </source>
</reference>
<dbReference type="SMART" id="SM00184">
    <property type="entry name" value="RING"/>
    <property type="match status" value="1"/>
</dbReference>
<protein>
    <submittedName>
        <fullName evidence="7">ERAD-associated E3 ubiquitin-protein ligase HRD1-like</fullName>
    </submittedName>
</protein>
<dbReference type="RefSeq" id="XP_018479603.2">
    <property type="nucleotide sequence ID" value="XM_018624101.2"/>
</dbReference>
<proteinExistence type="predicted"/>
<dbReference type="SUPFAM" id="SSF57850">
    <property type="entry name" value="RING/U-box"/>
    <property type="match status" value="1"/>
</dbReference>
<evidence type="ECO:0000256" key="2">
    <source>
        <dbReference type="ARBA" id="ARBA00022771"/>
    </source>
</evidence>
<dbReference type="GO" id="GO:0006511">
    <property type="term" value="P:ubiquitin-dependent protein catabolic process"/>
    <property type="evidence" value="ECO:0007669"/>
    <property type="project" value="TreeGrafter"/>
</dbReference>
<dbReference type="PROSITE" id="PS50089">
    <property type="entry name" value="ZF_RING_2"/>
    <property type="match status" value="1"/>
</dbReference>
<dbReference type="InterPro" id="IPR013083">
    <property type="entry name" value="Znf_RING/FYVE/PHD"/>
</dbReference>
<keyword evidence="1" id="KW-0479">Metal-binding</keyword>
<dbReference type="PANTHER" id="PTHR45931:SF16">
    <property type="entry name" value="RING_U-BOX SUPERFAMILY PROTEIN"/>
    <property type="match status" value="1"/>
</dbReference>